<reference evidence="2 3" key="1">
    <citation type="journal article" date="2021" name="Commun. Biol.">
        <title>The genome of Shorea leprosula (Dipterocarpaceae) highlights the ecological relevance of drought in aseasonal tropical rainforests.</title>
        <authorList>
            <person name="Ng K.K.S."/>
            <person name="Kobayashi M.J."/>
            <person name="Fawcett J.A."/>
            <person name="Hatakeyama M."/>
            <person name="Paape T."/>
            <person name="Ng C.H."/>
            <person name="Ang C.C."/>
            <person name="Tnah L.H."/>
            <person name="Lee C.T."/>
            <person name="Nishiyama T."/>
            <person name="Sese J."/>
            <person name="O'Brien M.J."/>
            <person name="Copetti D."/>
            <person name="Mohd Noor M.I."/>
            <person name="Ong R.C."/>
            <person name="Putra M."/>
            <person name="Sireger I.Z."/>
            <person name="Indrioko S."/>
            <person name="Kosugi Y."/>
            <person name="Izuno A."/>
            <person name="Isagi Y."/>
            <person name="Lee S.L."/>
            <person name="Shimizu K.K."/>
        </authorList>
    </citation>
    <scope>NUCLEOTIDE SEQUENCE [LARGE SCALE GENOMIC DNA]</scope>
    <source>
        <strain evidence="2">214</strain>
    </source>
</reference>
<comment type="caution">
    <text evidence="2">The sequence shown here is derived from an EMBL/GenBank/DDBJ whole genome shotgun (WGS) entry which is preliminary data.</text>
</comment>
<dbReference type="EMBL" id="BPVZ01000294">
    <property type="protein sequence ID" value="GKV49305.1"/>
    <property type="molecule type" value="Genomic_DNA"/>
</dbReference>
<name>A0AAV5MIH7_9ROSI</name>
<feature type="compositionally biased region" description="Low complexity" evidence="1">
    <location>
        <begin position="1"/>
        <end position="37"/>
    </location>
</feature>
<dbReference type="AlphaFoldDB" id="A0AAV5MIH7"/>
<sequence length="127" mass="13385">MKPSSSESTSANGSSDKSLSAFDSSSSPSLESSSSSSNQIMGKQLYPVELVKFTAPQARPIRCDGKKFPRLGNCKVVIDGLVRGQSHNFLVLITDFNNGLVFIDELGVEVDGAVVSEAILSGDSDVV</sequence>
<evidence type="ECO:0000256" key="1">
    <source>
        <dbReference type="SAM" id="MobiDB-lite"/>
    </source>
</evidence>
<protein>
    <submittedName>
        <fullName evidence="2">Uncharacterized protein</fullName>
    </submittedName>
</protein>
<proteinExistence type="predicted"/>
<keyword evidence="3" id="KW-1185">Reference proteome</keyword>
<gene>
    <name evidence="2" type="ORF">SLEP1_g56061</name>
</gene>
<dbReference type="Proteomes" id="UP001054252">
    <property type="component" value="Unassembled WGS sequence"/>
</dbReference>
<accession>A0AAV5MIH7</accession>
<evidence type="ECO:0000313" key="3">
    <source>
        <dbReference type="Proteomes" id="UP001054252"/>
    </source>
</evidence>
<organism evidence="2 3">
    <name type="scientific">Rubroshorea leprosula</name>
    <dbReference type="NCBI Taxonomy" id="152421"/>
    <lineage>
        <taxon>Eukaryota</taxon>
        <taxon>Viridiplantae</taxon>
        <taxon>Streptophyta</taxon>
        <taxon>Embryophyta</taxon>
        <taxon>Tracheophyta</taxon>
        <taxon>Spermatophyta</taxon>
        <taxon>Magnoliopsida</taxon>
        <taxon>eudicotyledons</taxon>
        <taxon>Gunneridae</taxon>
        <taxon>Pentapetalae</taxon>
        <taxon>rosids</taxon>
        <taxon>malvids</taxon>
        <taxon>Malvales</taxon>
        <taxon>Dipterocarpaceae</taxon>
        <taxon>Rubroshorea</taxon>
    </lineage>
</organism>
<evidence type="ECO:0000313" key="2">
    <source>
        <dbReference type="EMBL" id="GKV49305.1"/>
    </source>
</evidence>
<feature type="region of interest" description="Disordered" evidence="1">
    <location>
        <begin position="1"/>
        <end position="38"/>
    </location>
</feature>